<proteinExistence type="inferred from homology"/>
<feature type="binding site" evidence="8">
    <location>
        <position position="223"/>
    </location>
    <ligand>
        <name>Zn(2+)</name>
        <dbReference type="ChEBI" id="CHEBI:29105"/>
    </ligand>
</feature>
<dbReference type="NCBIfam" id="TIGR00221">
    <property type="entry name" value="nagA"/>
    <property type="match status" value="1"/>
</dbReference>
<dbReference type="Gene3D" id="2.30.40.10">
    <property type="entry name" value="Urease, subunit C, domain 1"/>
    <property type="match status" value="1"/>
</dbReference>
<feature type="binding site" evidence="7">
    <location>
        <position position="168"/>
    </location>
    <ligand>
        <name>substrate</name>
    </ligand>
</feature>
<protein>
    <submittedName>
        <fullName evidence="11">N-acetylglucosamine-6-phosphate deacetylase</fullName>
        <ecNumber evidence="11">3.5.1.25</ecNumber>
    </submittedName>
</protein>
<dbReference type="SUPFAM" id="SSF51338">
    <property type="entry name" value="Composite domain of metallo-dependent hydrolases"/>
    <property type="match status" value="1"/>
</dbReference>
<evidence type="ECO:0000256" key="9">
    <source>
        <dbReference type="SAM" id="MobiDB-lite"/>
    </source>
</evidence>
<comment type="cofactor">
    <cofactor evidence="8">
        <name>a divalent metal cation</name>
        <dbReference type="ChEBI" id="CHEBI:60240"/>
    </cofactor>
    <text evidence="8">Binds 1 divalent metal cation per subunit.</text>
</comment>
<feature type="domain" description="Amidohydrolase-related" evidence="10">
    <location>
        <begin position="83"/>
        <end position="395"/>
    </location>
</feature>
<feature type="binding site" evidence="8">
    <location>
        <position position="157"/>
    </location>
    <ligand>
        <name>Zn(2+)</name>
        <dbReference type="ChEBI" id="CHEBI:29105"/>
    </ligand>
</feature>
<feature type="binding site" evidence="7">
    <location>
        <position position="255"/>
    </location>
    <ligand>
        <name>substrate</name>
    </ligand>
</feature>
<evidence type="ECO:0000259" key="10">
    <source>
        <dbReference type="Pfam" id="PF01979"/>
    </source>
</evidence>
<dbReference type="PIRSF" id="PIRSF038994">
    <property type="entry name" value="NagA"/>
    <property type="match status" value="1"/>
</dbReference>
<organism evidence="11 12">
    <name type="scientific">Lacisediminihabitans changchengi</name>
    <dbReference type="NCBI Taxonomy" id="2787634"/>
    <lineage>
        <taxon>Bacteria</taxon>
        <taxon>Bacillati</taxon>
        <taxon>Actinomycetota</taxon>
        <taxon>Actinomycetes</taxon>
        <taxon>Micrococcales</taxon>
        <taxon>Microbacteriaceae</taxon>
        <taxon>Lacisediminihabitans</taxon>
    </lineage>
</organism>
<dbReference type="GO" id="GO:0008448">
    <property type="term" value="F:N-acetylglucosamine-6-phosphate deacetylase activity"/>
    <property type="evidence" value="ECO:0007669"/>
    <property type="project" value="UniProtKB-EC"/>
</dbReference>
<dbReference type="PANTHER" id="PTHR11113:SF14">
    <property type="entry name" value="N-ACETYLGLUCOSAMINE-6-PHOSPHATE DEACETYLASE"/>
    <property type="match status" value="1"/>
</dbReference>
<keyword evidence="2 8" id="KW-0479">Metal-binding</keyword>
<dbReference type="InterPro" id="IPR003764">
    <property type="entry name" value="GlcNAc_6-P_deAcase"/>
</dbReference>
<dbReference type="GO" id="GO:0046872">
    <property type="term" value="F:metal ion binding"/>
    <property type="evidence" value="ECO:0007669"/>
    <property type="project" value="UniProtKB-KW"/>
</dbReference>
<gene>
    <name evidence="11" type="primary">nagA</name>
    <name evidence="11" type="ORF">IV501_11700</name>
</gene>
<comment type="similarity">
    <text evidence="1 5">Belongs to the metallo-dependent hydrolases superfamily. NagA family.</text>
</comment>
<dbReference type="EMBL" id="JAEPES010000004">
    <property type="protein sequence ID" value="MBK4348299.1"/>
    <property type="molecule type" value="Genomic_DNA"/>
</dbReference>
<dbReference type="GO" id="GO:0006046">
    <property type="term" value="P:N-acetylglucosamine catabolic process"/>
    <property type="evidence" value="ECO:0007669"/>
    <property type="project" value="TreeGrafter"/>
</dbReference>
<accession>A0A934SUI8</accession>
<sequence length="409" mass="43240">MGARRSPTNVRPTSYAGDVTTSEPIAVEPDTTRILFYGARKLDANGQVDDFWMLVQGDSIMATGVGPQHPRSDRTVDVAGRWLVPGFIDLHSHGGGGHSHEETVDDIAVALATHRAHGTTRSVLSLVANPMNQLIASLGVIADLAHRDPLVLGSHLEGPFLSRDKHGAHNPAYLREPFTYDVEELIGAARGTLRHITVAPELPNALEAIDVLVENEVTVSIGHTEATFEQTTEAFDRGARILTHAFNAMPGIHHRAPGPVVAAFDDERVTIELVLDGVHVHPAVAAMTFAAAPGRVALITDAMAAAGASDGDYRLGSLNVSVREGRALLSGTSTIAGSTLTQDVALRCAVESTGIPARDAVAALTLVPARALGLERRHGLLSPGFAADAVLLDHDWRVESVWAAGALIL</sequence>
<dbReference type="Proteomes" id="UP000636458">
    <property type="component" value="Unassembled WGS sequence"/>
</dbReference>
<dbReference type="InterPro" id="IPR006680">
    <property type="entry name" value="Amidohydro-rel"/>
</dbReference>
<dbReference type="AlphaFoldDB" id="A0A934SUI8"/>
<feature type="compositionally biased region" description="Polar residues" evidence="9">
    <location>
        <begin position="1"/>
        <end position="12"/>
    </location>
</feature>
<evidence type="ECO:0000256" key="6">
    <source>
        <dbReference type="PIRSR" id="PIRSR038994-1"/>
    </source>
</evidence>
<comment type="caution">
    <text evidence="11">The sequence shown here is derived from an EMBL/GenBank/DDBJ whole genome shotgun (WGS) entry which is preliminary data.</text>
</comment>
<evidence type="ECO:0000256" key="3">
    <source>
        <dbReference type="ARBA" id="ARBA00022801"/>
    </source>
</evidence>
<evidence type="ECO:0000313" key="11">
    <source>
        <dbReference type="EMBL" id="MBK4348299.1"/>
    </source>
</evidence>
<feature type="binding site" evidence="7">
    <location>
        <begin position="335"/>
        <end position="337"/>
    </location>
    <ligand>
        <name>substrate</name>
    </ligand>
</feature>
<feature type="active site" description="Proton donor/acceptor" evidence="6">
    <location>
        <position position="301"/>
    </location>
</feature>
<reference evidence="11" key="1">
    <citation type="submission" date="2021-01" db="EMBL/GenBank/DDBJ databases">
        <title>Lacisediminihabitans sp. nov. strain G11-30, isolated from Antarctic Soil.</title>
        <authorList>
            <person name="Li J."/>
        </authorList>
    </citation>
    <scope>NUCLEOTIDE SEQUENCE</scope>
    <source>
        <strain evidence="11">G11-30</strain>
    </source>
</reference>
<evidence type="ECO:0000256" key="8">
    <source>
        <dbReference type="PIRSR" id="PIRSR038994-3"/>
    </source>
</evidence>
<feature type="binding site" evidence="7">
    <location>
        <position position="279"/>
    </location>
    <ligand>
        <name>substrate</name>
    </ligand>
</feature>
<keyword evidence="3 5" id="KW-0378">Hydrolase</keyword>
<dbReference type="Pfam" id="PF01979">
    <property type="entry name" value="Amidohydro_1"/>
    <property type="match status" value="1"/>
</dbReference>
<feature type="binding site" evidence="7">
    <location>
        <begin position="247"/>
        <end position="248"/>
    </location>
    <ligand>
        <name>substrate</name>
    </ligand>
</feature>
<name>A0A934SUI8_9MICO</name>
<evidence type="ECO:0000256" key="1">
    <source>
        <dbReference type="ARBA" id="ARBA00010716"/>
    </source>
</evidence>
<dbReference type="EC" id="3.5.1.25" evidence="11"/>
<evidence type="ECO:0000313" key="12">
    <source>
        <dbReference type="Proteomes" id="UP000636458"/>
    </source>
</evidence>
<dbReference type="InterPro" id="IPR032466">
    <property type="entry name" value="Metal_Hydrolase"/>
</dbReference>
<keyword evidence="4 5" id="KW-0119">Carbohydrate metabolism</keyword>
<evidence type="ECO:0000256" key="5">
    <source>
        <dbReference type="PIRNR" id="PIRNR038994"/>
    </source>
</evidence>
<evidence type="ECO:0000256" key="4">
    <source>
        <dbReference type="ARBA" id="ARBA00023277"/>
    </source>
</evidence>
<evidence type="ECO:0000256" key="7">
    <source>
        <dbReference type="PIRSR" id="PIRSR038994-2"/>
    </source>
</evidence>
<dbReference type="CDD" id="cd00854">
    <property type="entry name" value="NagA"/>
    <property type="match status" value="1"/>
</dbReference>
<feature type="region of interest" description="Disordered" evidence="9">
    <location>
        <begin position="1"/>
        <end position="23"/>
    </location>
</feature>
<feature type="binding site" evidence="8">
    <location>
        <position position="244"/>
    </location>
    <ligand>
        <name>Zn(2+)</name>
        <dbReference type="ChEBI" id="CHEBI:29105"/>
    </ligand>
</feature>
<dbReference type="SUPFAM" id="SSF51556">
    <property type="entry name" value="Metallo-dependent hydrolases"/>
    <property type="match status" value="1"/>
</dbReference>
<dbReference type="PANTHER" id="PTHR11113">
    <property type="entry name" value="N-ACETYLGLUCOSAMINE-6-PHOSPHATE DEACETYLASE"/>
    <property type="match status" value="1"/>
</dbReference>
<dbReference type="Gene3D" id="3.20.20.140">
    <property type="entry name" value="Metal-dependent hydrolases"/>
    <property type="match status" value="1"/>
</dbReference>
<dbReference type="InterPro" id="IPR011059">
    <property type="entry name" value="Metal-dep_hydrolase_composite"/>
</dbReference>
<keyword evidence="12" id="KW-1185">Reference proteome</keyword>
<evidence type="ECO:0000256" key="2">
    <source>
        <dbReference type="ARBA" id="ARBA00022723"/>
    </source>
</evidence>